<feature type="domain" description="ZP" evidence="5">
    <location>
        <begin position="331"/>
        <end position="571"/>
    </location>
</feature>
<keyword evidence="2" id="KW-1133">Transmembrane helix</keyword>
<feature type="region of interest" description="Disordered" evidence="1">
    <location>
        <begin position="649"/>
        <end position="695"/>
    </location>
</feature>
<evidence type="ECO:0008006" key="8">
    <source>
        <dbReference type="Google" id="ProtNLM"/>
    </source>
</evidence>
<evidence type="ECO:0000313" key="6">
    <source>
        <dbReference type="EMBL" id="CAL8118820.1"/>
    </source>
</evidence>
<name>A0ABP1R8E3_9HEXA</name>
<feature type="compositionally biased region" description="Basic and acidic residues" evidence="1">
    <location>
        <begin position="649"/>
        <end position="668"/>
    </location>
</feature>
<dbReference type="InterPro" id="IPR052774">
    <property type="entry name" value="Celegans_DevNeuronal_Protein"/>
</dbReference>
<evidence type="ECO:0000256" key="1">
    <source>
        <dbReference type="SAM" id="MobiDB-lite"/>
    </source>
</evidence>
<dbReference type="Gene3D" id="3.50.4.10">
    <property type="entry name" value="Hepatocyte Growth Factor"/>
    <property type="match status" value="2"/>
</dbReference>
<dbReference type="SMART" id="SM00241">
    <property type="entry name" value="ZP"/>
    <property type="match status" value="1"/>
</dbReference>
<feature type="transmembrane region" description="Helical" evidence="2">
    <location>
        <begin position="706"/>
        <end position="729"/>
    </location>
</feature>
<evidence type="ECO:0000259" key="4">
    <source>
        <dbReference type="PROSITE" id="PS50948"/>
    </source>
</evidence>
<dbReference type="EMBL" id="CAXLJM020000057">
    <property type="protein sequence ID" value="CAL8118820.1"/>
    <property type="molecule type" value="Genomic_DNA"/>
</dbReference>
<evidence type="ECO:0000256" key="2">
    <source>
        <dbReference type="SAM" id="Phobius"/>
    </source>
</evidence>
<organism evidence="6 7">
    <name type="scientific">Orchesella dallaii</name>
    <dbReference type="NCBI Taxonomy" id="48710"/>
    <lineage>
        <taxon>Eukaryota</taxon>
        <taxon>Metazoa</taxon>
        <taxon>Ecdysozoa</taxon>
        <taxon>Arthropoda</taxon>
        <taxon>Hexapoda</taxon>
        <taxon>Collembola</taxon>
        <taxon>Entomobryomorpha</taxon>
        <taxon>Entomobryoidea</taxon>
        <taxon>Orchesellidae</taxon>
        <taxon>Orchesellinae</taxon>
        <taxon>Orchesella</taxon>
    </lineage>
</organism>
<keyword evidence="2" id="KW-0812">Transmembrane</keyword>
<keyword evidence="2" id="KW-0472">Membrane</keyword>
<keyword evidence="7" id="KW-1185">Reference proteome</keyword>
<dbReference type="SUPFAM" id="SSF57414">
    <property type="entry name" value="Hairpin loop containing domain-like"/>
    <property type="match status" value="2"/>
</dbReference>
<evidence type="ECO:0000313" key="7">
    <source>
        <dbReference type="Proteomes" id="UP001642540"/>
    </source>
</evidence>
<feature type="domain" description="Apple" evidence="4">
    <location>
        <begin position="149"/>
        <end position="236"/>
    </location>
</feature>
<dbReference type="InterPro" id="IPR001507">
    <property type="entry name" value="ZP_dom"/>
</dbReference>
<dbReference type="Proteomes" id="UP001642540">
    <property type="component" value="Unassembled WGS sequence"/>
</dbReference>
<dbReference type="PANTHER" id="PTHR47327">
    <property type="entry name" value="FI18240P1-RELATED"/>
    <property type="match status" value="1"/>
</dbReference>
<dbReference type="InterPro" id="IPR056953">
    <property type="entry name" value="CUT_N"/>
</dbReference>
<sequence length="757" mass="83845">MRLNSNYLSPLGLICLACLMPILDAQRPSVLSGGGLRPLLGLTLRQQLQAGQPPVPRFDCSPESTGFELVTGFVFSSPADLLDSQPGTLMLADCLEACRLNSSCRAANYETGLCVLFSADSDHRPGALSSSQFPVFTLYAQKVCLSGHCDRAWDYERVPDFKLRAKGQDLIKKQRKTGSRTACMELCLSERDFVCRSATYSKDTGDCSLSDMDRLSIGGLNSIESENGTDYMESNCVSDPTKLCDFKPLEGKILKTVDAVYQEVATEQDCKNLCLNTAFRCQSYDYNATGAQVCRLSHHNTLTLTQIREPFLAVPDASTKELSACYNVSVDCRAGDMVATVRTSKIFQGKLYAKGAPNSCALDVQNSLEFALRLPYTDLECGVQREAMGRYSTEVILQHHDQIVTASDMGLSVACQYDLTNKSVSNEVDLGVSPDLKHSITQESIVDSPNVAMRVTDRRGESTGSAQVGDPLSLRFEIVDPNSPYDIFVRELIAMDGVDGSEIMLLDGEGCPTDQRIMGALNRASDDQKALVAHFDAFKFPTSEIVQFRALVTPCLPSCQPVICPVVDGTGLFQEIPSLGRRKRRMLNQTAYEESISNELEDFHSPYFTISTLNDRRFRRDLGAERNEVLPQEEMLLVRSIHISDRFGQDKKRDRKLSQDTDFHDNDYKRHRSQQSFEDDEVETPATESRPVDQQRSATCINLSTVLGAGAVVVGVQIALLIVGAMLFLRKRDASKKLLPQQAPRPSPQQTIFVKRY</sequence>
<comment type="caution">
    <text evidence="6">The sequence shown here is derived from an EMBL/GenBank/DDBJ whole genome shotgun (WGS) entry which is preliminary data.</text>
</comment>
<dbReference type="PROSITE" id="PS51034">
    <property type="entry name" value="ZP_2"/>
    <property type="match status" value="1"/>
</dbReference>
<dbReference type="SMART" id="SM00473">
    <property type="entry name" value="PAN_AP"/>
    <property type="match status" value="3"/>
</dbReference>
<feature type="signal peptide" evidence="3">
    <location>
        <begin position="1"/>
        <end position="25"/>
    </location>
</feature>
<dbReference type="Pfam" id="PF25057">
    <property type="entry name" value="CUT_N"/>
    <property type="match status" value="1"/>
</dbReference>
<reference evidence="6 7" key="1">
    <citation type="submission" date="2024-08" db="EMBL/GenBank/DDBJ databases">
        <authorList>
            <person name="Cucini C."/>
            <person name="Frati F."/>
        </authorList>
    </citation>
    <scope>NUCLEOTIDE SEQUENCE [LARGE SCALE GENOMIC DNA]</scope>
</reference>
<feature type="domain" description="Apple" evidence="4">
    <location>
        <begin position="60"/>
        <end position="144"/>
    </location>
</feature>
<accession>A0ABP1R8E3</accession>
<gene>
    <name evidence="6" type="ORF">ODALV1_LOCUS18288</name>
</gene>
<dbReference type="Pfam" id="PF00024">
    <property type="entry name" value="PAN_1"/>
    <property type="match status" value="3"/>
</dbReference>
<dbReference type="PANTHER" id="PTHR47327:SF2">
    <property type="entry name" value="FI18240P1-RELATED"/>
    <property type="match status" value="1"/>
</dbReference>
<dbReference type="InterPro" id="IPR003609">
    <property type="entry name" value="Pan_app"/>
</dbReference>
<feature type="domain" description="Apple" evidence="4">
    <location>
        <begin position="244"/>
        <end position="325"/>
    </location>
</feature>
<proteinExistence type="predicted"/>
<dbReference type="CDD" id="cd01099">
    <property type="entry name" value="PAN_AP_HGF"/>
    <property type="match status" value="1"/>
</dbReference>
<evidence type="ECO:0000259" key="5">
    <source>
        <dbReference type="PROSITE" id="PS51034"/>
    </source>
</evidence>
<dbReference type="PROSITE" id="PS50948">
    <property type="entry name" value="PAN"/>
    <property type="match status" value="3"/>
</dbReference>
<feature type="chain" id="PRO_5046695468" description="Cuticlin-1" evidence="3">
    <location>
        <begin position="26"/>
        <end position="757"/>
    </location>
</feature>
<keyword evidence="3" id="KW-0732">Signal</keyword>
<evidence type="ECO:0000256" key="3">
    <source>
        <dbReference type="SAM" id="SignalP"/>
    </source>
</evidence>
<protein>
    <recommendedName>
        <fullName evidence="8">Cuticlin-1</fullName>
    </recommendedName>
</protein>